<dbReference type="EMBL" id="CM037618">
    <property type="protein sequence ID" value="KAH7998992.1"/>
    <property type="molecule type" value="Genomic_DNA"/>
</dbReference>
<comment type="caution">
    <text evidence="1">The sequence shown here is derived from an EMBL/GenBank/DDBJ whole genome shotgun (WGS) entry which is preliminary data.</text>
</comment>
<evidence type="ECO:0000313" key="2">
    <source>
        <dbReference type="Proteomes" id="UP000827872"/>
    </source>
</evidence>
<organism evidence="1 2">
    <name type="scientific">Sphaerodactylus townsendi</name>
    <dbReference type="NCBI Taxonomy" id="933632"/>
    <lineage>
        <taxon>Eukaryota</taxon>
        <taxon>Metazoa</taxon>
        <taxon>Chordata</taxon>
        <taxon>Craniata</taxon>
        <taxon>Vertebrata</taxon>
        <taxon>Euteleostomi</taxon>
        <taxon>Lepidosauria</taxon>
        <taxon>Squamata</taxon>
        <taxon>Bifurcata</taxon>
        <taxon>Gekkota</taxon>
        <taxon>Sphaerodactylidae</taxon>
        <taxon>Sphaerodactylus</taxon>
    </lineage>
</organism>
<dbReference type="Proteomes" id="UP000827872">
    <property type="component" value="Linkage Group LG05"/>
</dbReference>
<proteinExistence type="predicted"/>
<name>A0ACB8F1G1_9SAUR</name>
<keyword evidence="2" id="KW-1185">Reference proteome</keyword>
<protein>
    <submittedName>
        <fullName evidence="1">Uncharacterized protein</fullName>
    </submittedName>
</protein>
<evidence type="ECO:0000313" key="1">
    <source>
        <dbReference type="EMBL" id="KAH7998992.1"/>
    </source>
</evidence>
<sequence>MVLCDMSCVPDHSGKQKKGKKKMWDQKKSQSLEEPLSGGPRNGIHPPLLRSKTDDLTFSKEAEKETGFSQPRNSMSNLMKHSVNFHRAFKDLPEEEELLDTFSCAWQREVPYHGRLYISHNHICFYCSMLRREVKVIIPAVTVSVLKKANTALLVPNAISIRTVEAEKFVFGSLRSRETTFPAAAFCL</sequence>
<accession>A0ACB8F1G1</accession>
<reference evidence="1" key="1">
    <citation type="submission" date="2021-08" db="EMBL/GenBank/DDBJ databases">
        <title>The first chromosome-level gecko genome reveals the dynamic sex chromosomes of Neotropical dwarf geckos (Sphaerodactylidae: Sphaerodactylus).</title>
        <authorList>
            <person name="Pinto B.J."/>
            <person name="Keating S.E."/>
            <person name="Gamble T."/>
        </authorList>
    </citation>
    <scope>NUCLEOTIDE SEQUENCE</scope>
    <source>
        <strain evidence="1">TG3544</strain>
    </source>
</reference>
<gene>
    <name evidence="1" type="ORF">K3G42_003673</name>
</gene>